<feature type="compositionally biased region" description="Basic and acidic residues" evidence="1">
    <location>
        <begin position="316"/>
        <end position="351"/>
    </location>
</feature>
<evidence type="ECO:0000256" key="1">
    <source>
        <dbReference type="SAM" id="MobiDB-lite"/>
    </source>
</evidence>
<reference evidence="2 3" key="1">
    <citation type="journal article" date="2018" name="Sci. Rep.">
        <title>Genomic signatures of local adaptation to the degree of environmental predictability in rotifers.</title>
        <authorList>
            <person name="Franch-Gras L."/>
            <person name="Hahn C."/>
            <person name="Garcia-Roger E.M."/>
            <person name="Carmona M.J."/>
            <person name="Serra M."/>
            <person name="Gomez A."/>
        </authorList>
    </citation>
    <scope>NUCLEOTIDE SEQUENCE [LARGE SCALE GENOMIC DNA]</scope>
    <source>
        <strain evidence="2">HYR1</strain>
    </source>
</reference>
<dbReference type="InterPro" id="IPR038511">
    <property type="entry name" value="TAP42/TAP46-like_sf"/>
</dbReference>
<evidence type="ECO:0000313" key="3">
    <source>
        <dbReference type="Proteomes" id="UP000276133"/>
    </source>
</evidence>
<keyword evidence="3" id="KW-1185">Reference proteome</keyword>
<dbReference type="AlphaFoldDB" id="A0A3M7PMK0"/>
<dbReference type="Gene3D" id="1.25.40.540">
    <property type="entry name" value="TAP42-like family"/>
    <property type="match status" value="1"/>
</dbReference>
<gene>
    <name evidence="2" type="ORF">BpHYR1_024463</name>
</gene>
<proteinExistence type="predicted"/>
<sequence>MSSNFDSIDLENSTTSTLFDFGWKIQQELANTPDQSSANFDQKRKKVIEVLQKCENMLGELGLFSKNESLEEVSSNELRYFINDALLGWLFSKTPSSRPSERLPALEESKKYYINYLTLTFNYGIHQIDIKQFGHSGQNADPHGFPETQYGRQAAFEQNLIKQAYDRSEKIKRYREQKELEEKLKDCQLVLAKPYVDEEQKSEIYNIYIKYWLNQAVDDLKLINDEISILSSVSKEPHEKVHKPVGATGGLPQTGKPYIITRDAIQAQVFGAGYPSVPVYSIEEFYDQLADKGFMPHCGQTADQPVQIGKGVTENQKQEEKAQKDLLEDRQDDEEIKKQREWDDFKDDNKRGSGNRYNRS</sequence>
<protein>
    <submittedName>
        <fullName evidence="2">Immunoglobulin-binding 1</fullName>
    </submittedName>
</protein>
<dbReference type="PANTHER" id="PTHR10933:SF9">
    <property type="entry name" value="IMMUNOGLOBULIN-BINDING PROTEIN 1"/>
    <property type="match status" value="1"/>
</dbReference>
<dbReference type="OrthoDB" id="10261753at2759"/>
<dbReference type="GO" id="GO:0005829">
    <property type="term" value="C:cytosol"/>
    <property type="evidence" value="ECO:0007669"/>
    <property type="project" value="TreeGrafter"/>
</dbReference>
<dbReference type="GO" id="GO:0051721">
    <property type="term" value="F:protein phosphatase 2A binding"/>
    <property type="evidence" value="ECO:0007669"/>
    <property type="project" value="TreeGrafter"/>
</dbReference>
<organism evidence="2 3">
    <name type="scientific">Brachionus plicatilis</name>
    <name type="common">Marine rotifer</name>
    <name type="synonym">Brachionus muelleri</name>
    <dbReference type="NCBI Taxonomy" id="10195"/>
    <lineage>
        <taxon>Eukaryota</taxon>
        <taxon>Metazoa</taxon>
        <taxon>Spiralia</taxon>
        <taxon>Gnathifera</taxon>
        <taxon>Rotifera</taxon>
        <taxon>Eurotatoria</taxon>
        <taxon>Monogononta</taxon>
        <taxon>Pseudotrocha</taxon>
        <taxon>Ploima</taxon>
        <taxon>Brachionidae</taxon>
        <taxon>Brachionus</taxon>
    </lineage>
</organism>
<dbReference type="GO" id="GO:0009966">
    <property type="term" value="P:regulation of signal transduction"/>
    <property type="evidence" value="ECO:0007669"/>
    <property type="project" value="InterPro"/>
</dbReference>
<dbReference type="GO" id="GO:0035303">
    <property type="term" value="P:regulation of dephosphorylation"/>
    <property type="evidence" value="ECO:0007669"/>
    <property type="project" value="TreeGrafter"/>
</dbReference>
<feature type="region of interest" description="Disordered" evidence="1">
    <location>
        <begin position="313"/>
        <end position="360"/>
    </location>
</feature>
<evidence type="ECO:0000313" key="2">
    <source>
        <dbReference type="EMBL" id="RNA00204.1"/>
    </source>
</evidence>
<dbReference type="PANTHER" id="PTHR10933">
    <property type="entry name" value="IMMUNOGLOBULIN-BINDING PROTEIN 1"/>
    <property type="match status" value="1"/>
</dbReference>
<accession>A0A3M7PMK0</accession>
<name>A0A3M7PMK0_BRAPC</name>
<comment type="caution">
    <text evidence="2">The sequence shown here is derived from an EMBL/GenBank/DDBJ whole genome shotgun (WGS) entry which is preliminary data.</text>
</comment>
<dbReference type="EMBL" id="REGN01009863">
    <property type="protein sequence ID" value="RNA00204.1"/>
    <property type="molecule type" value="Genomic_DNA"/>
</dbReference>
<dbReference type="STRING" id="10195.A0A3M7PMK0"/>
<dbReference type="Pfam" id="PF04177">
    <property type="entry name" value="TAP42"/>
    <property type="match status" value="1"/>
</dbReference>
<dbReference type="Proteomes" id="UP000276133">
    <property type="component" value="Unassembled WGS sequence"/>
</dbReference>
<dbReference type="InterPro" id="IPR007304">
    <property type="entry name" value="TAP46-like"/>
</dbReference>